<comment type="caution">
    <text evidence="7">The sequence shown here is derived from an EMBL/GenBank/DDBJ whole genome shotgun (WGS) entry which is preliminary data.</text>
</comment>
<dbReference type="EMBL" id="JARGEI010000008">
    <property type="protein sequence ID" value="KAJ8727626.1"/>
    <property type="molecule type" value="Genomic_DNA"/>
</dbReference>
<evidence type="ECO:0000313" key="7">
    <source>
        <dbReference type="EMBL" id="KAJ8727626.1"/>
    </source>
</evidence>
<gene>
    <name evidence="7" type="ORF">PYW07_001745</name>
</gene>
<dbReference type="Gene3D" id="1.20.120.980">
    <property type="entry name" value="Serine carboxypeptidase S28, SKS domain"/>
    <property type="match status" value="1"/>
</dbReference>
<dbReference type="GO" id="GO:0006508">
    <property type="term" value="P:proteolysis"/>
    <property type="evidence" value="ECO:0007669"/>
    <property type="project" value="UniProtKB-KW"/>
</dbReference>
<evidence type="ECO:0000256" key="5">
    <source>
        <dbReference type="ARBA" id="ARBA00023180"/>
    </source>
</evidence>
<dbReference type="GO" id="GO:0070008">
    <property type="term" value="F:serine-type exopeptidase activity"/>
    <property type="evidence" value="ECO:0007669"/>
    <property type="project" value="InterPro"/>
</dbReference>
<keyword evidence="4" id="KW-0378">Hydrolase</keyword>
<proteinExistence type="inferred from homology"/>
<organism evidence="7 8">
    <name type="scientific">Mythimna separata</name>
    <name type="common">Oriental armyworm</name>
    <name type="synonym">Pseudaletia separata</name>
    <dbReference type="NCBI Taxonomy" id="271217"/>
    <lineage>
        <taxon>Eukaryota</taxon>
        <taxon>Metazoa</taxon>
        <taxon>Ecdysozoa</taxon>
        <taxon>Arthropoda</taxon>
        <taxon>Hexapoda</taxon>
        <taxon>Insecta</taxon>
        <taxon>Pterygota</taxon>
        <taxon>Neoptera</taxon>
        <taxon>Endopterygota</taxon>
        <taxon>Lepidoptera</taxon>
        <taxon>Glossata</taxon>
        <taxon>Ditrysia</taxon>
        <taxon>Noctuoidea</taxon>
        <taxon>Noctuidae</taxon>
        <taxon>Noctuinae</taxon>
        <taxon>Hadenini</taxon>
        <taxon>Mythimna</taxon>
    </lineage>
</organism>
<feature type="signal peptide" evidence="6">
    <location>
        <begin position="1"/>
        <end position="16"/>
    </location>
</feature>
<dbReference type="PANTHER" id="PTHR11010:SF5">
    <property type="entry name" value="RE36938P-RELATED"/>
    <property type="match status" value="1"/>
</dbReference>
<dbReference type="Gene3D" id="3.40.50.1820">
    <property type="entry name" value="alpha/beta hydrolase"/>
    <property type="match status" value="1"/>
</dbReference>
<sequence length="488" mass="55540">MIVFLLFVSLFSTSWAMEHMPVKMVEVDMSPPKEFKYRGVQNAEKVVVAWMSTPLNHFDLKNPTKFSMRYMYNEEFFGGDGYPIFIMAGGEWSIQEGWLLSGNMYEMARENKGFQVYTELRYYGETKIFSDFTAENLRFLNVEQALADLAHFITEIKKQKRFAKSEVIMYGGSYAANLVIWFKKRYPHLVLGTVASSGPILAKVDFPEYLEVVHEAIKLEGGEECIGHIRRGIDDTVAAMKTESGRRLLEKTYRLCKPLDYDNKYALAVFSGLISWAFSGSVQHSSPGTLQSICNNFTDTSYGETPMEKISGYITINKGLNPNGCWDMSYDYFLKSFQNATRARAWHYQTCSEYGYFQTAPTSGTVFDGLKWLDLDFYTHACKDTFGERFDLAYVKKRAKKINSMFGGLEPGVKNTINIHGYNDPWRALGVHKKDISETSPTYTVARASHCFDMAGWSPTDTSEMTAVQEKARKTVASWLAKSKPKTS</sequence>
<protein>
    <submittedName>
        <fullName evidence="7">Uncharacterized protein</fullName>
    </submittedName>
</protein>
<comment type="similarity">
    <text evidence="1">Belongs to the peptidase S28 family.</text>
</comment>
<dbReference type="PANTHER" id="PTHR11010">
    <property type="entry name" value="PROTEASE S28 PRO-X CARBOXYPEPTIDASE-RELATED"/>
    <property type="match status" value="1"/>
</dbReference>
<evidence type="ECO:0000256" key="1">
    <source>
        <dbReference type="ARBA" id="ARBA00011079"/>
    </source>
</evidence>
<dbReference type="Pfam" id="PF05577">
    <property type="entry name" value="Peptidase_S28"/>
    <property type="match status" value="1"/>
</dbReference>
<feature type="chain" id="PRO_5042281226" evidence="6">
    <location>
        <begin position="17"/>
        <end position="488"/>
    </location>
</feature>
<keyword evidence="8" id="KW-1185">Reference proteome</keyword>
<keyword evidence="3 6" id="KW-0732">Signal</keyword>
<dbReference type="InterPro" id="IPR008758">
    <property type="entry name" value="Peptidase_S28"/>
</dbReference>
<evidence type="ECO:0000256" key="4">
    <source>
        <dbReference type="ARBA" id="ARBA00022801"/>
    </source>
</evidence>
<dbReference type="AlphaFoldDB" id="A0AAD8DX26"/>
<dbReference type="InterPro" id="IPR042269">
    <property type="entry name" value="Ser_carbopepase_S28_SKS"/>
</dbReference>
<dbReference type="SUPFAM" id="SSF53474">
    <property type="entry name" value="alpha/beta-Hydrolases"/>
    <property type="match status" value="1"/>
</dbReference>
<name>A0AAD8DX26_MYTSE</name>
<evidence type="ECO:0000256" key="6">
    <source>
        <dbReference type="SAM" id="SignalP"/>
    </source>
</evidence>
<evidence type="ECO:0000313" key="8">
    <source>
        <dbReference type="Proteomes" id="UP001231518"/>
    </source>
</evidence>
<evidence type="ECO:0000256" key="2">
    <source>
        <dbReference type="ARBA" id="ARBA00022670"/>
    </source>
</evidence>
<dbReference type="InterPro" id="IPR029058">
    <property type="entry name" value="AB_hydrolase_fold"/>
</dbReference>
<dbReference type="GO" id="GO:0008239">
    <property type="term" value="F:dipeptidyl-peptidase activity"/>
    <property type="evidence" value="ECO:0007669"/>
    <property type="project" value="TreeGrafter"/>
</dbReference>
<reference evidence="7" key="1">
    <citation type="submission" date="2023-03" db="EMBL/GenBank/DDBJ databases">
        <title>Chromosome-level genomes of two armyworms, Mythimna separata and Mythimna loreyi, provide insights into the biosynthesis and reception of sex pheromones.</title>
        <authorList>
            <person name="Zhao H."/>
        </authorList>
    </citation>
    <scope>NUCLEOTIDE SEQUENCE</scope>
    <source>
        <strain evidence="7">BeijingLab</strain>
        <tissue evidence="7">Pupa</tissue>
    </source>
</reference>
<keyword evidence="5" id="KW-0325">Glycoprotein</keyword>
<keyword evidence="2" id="KW-0645">Protease</keyword>
<dbReference type="Proteomes" id="UP001231518">
    <property type="component" value="Chromosome 11"/>
</dbReference>
<evidence type="ECO:0000256" key="3">
    <source>
        <dbReference type="ARBA" id="ARBA00022729"/>
    </source>
</evidence>
<accession>A0AAD8DX26</accession>